<reference evidence="1 2" key="1">
    <citation type="submission" date="2023-11" db="EMBL/GenBank/DDBJ databases">
        <authorList>
            <person name="Okamura Y."/>
        </authorList>
    </citation>
    <scope>NUCLEOTIDE SEQUENCE [LARGE SCALE GENOMIC DNA]</scope>
</reference>
<dbReference type="Proteomes" id="UP001497472">
    <property type="component" value="Unassembled WGS sequence"/>
</dbReference>
<proteinExistence type="predicted"/>
<name>A0AAV1IXW8_9NEOP</name>
<organism evidence="1 2">
    <name type="scientific">Leptosia nina</name>
    <dbReference type="NCBI Taxonomy" id="320188"/>
    <lineage>
        <taxon>Eukaryota</taxon>
        <taxon>Metazoa</taxon>
        <taxon>Ecdysozoa</taxon>
        <taxon>Arthropoda</taxon>
        <taxon>Hexapoda</taxon>
        <taxon>Insecta</taxon>
        <taxon>Pterygota</taxon>
        <taxon>Neoptera</taxon>
        <taxon>Endopterygota</taxon>
        <taxon>Lepidoptera</taxon>
        <taxon>Glossata</taxon>
        <taxon>Ditrysia</taxon>
        <taxon>Papilionoidea</taxon>
        <taxon>Pieridae</taxon>
        <taxon>Pierinae</taxon>
        <taxon>Leptosia</taxon>
    </lineage>
</organism>
<sequence>MCVNPTHTRAALYIRTQTYGRKIKGTIARVEAYFDLFRTHILYVFLEVLAVAASFGGRERKCDSQRIVHRRNCTDGAHSTTRPRAYLAITLYLLKPNAADRARLILAALRVTSARLGQTRTQIDVDYVIFSKYVTD</sequence>
<comment type="caution">
    <text evidence="1">The sequence shown here is derived from an EMBL/GenBank/DDBJ whole genome shotgun (WGS) entry which is preliminary data.</text>
</comment>
<dbReference type="AlphaFoldDB" id="A0AAV1IXW8"/>
<gene>
    <name evidence="1" type="ORF">LNINA_LOCUS980</name>
</gene>
<dbReference type="EMBL" id="CAVLEF010000002">
    <property type="protein sequence ID" value="CAK1540961.1"/>
    <property type="molecule type" value="Genomic_DNA"/>
</dbReference>
<accession>A0AAV1IXW8</accession>
<evidence type="ECO:0000313" key="2">
    <source>
        <dbReference type="Proteomes" id="UP001497472"/>
    </source>
</evidence>
<protein>
    <submittedName>
        <fullName evidence="1">Uncharacterized protein</fullName>
    </submittedName>
</protein>
<evidence type="ECO:0000313" key="1">
    <source>
        <dbReference type="EMBL" id="CAK1540961.1"/>
    </source>
</evidence>
<keyword evidence="2" id="KW-1185">Reference proteome</keyword>